<name>A0A0D2QBU3_HYPSF</name>
<dbReference type="OMA" id="DTAQVWN"/>
<feature type="compositionally biased region" description="Basic residues" evidence="1">
    <location>
        <begin position="138"/>
        <end position="150"/>
    </location>
</feature>
<sequence length="424" mass="48000">MAPGKHKRSNNSGGGNQHRNCPILDDHPNLPDILQNFVNTGVRQKEMPEMLRKNHQISISLRSVQLIMKEFNVKTVRRNGLSSVEKGMAILQEAEDDPLGRWGVRLVKEKLALKGNHISRDHIMAFRKEENPEATAARHPRTRKVHHHGLHSSGPNEEWCADGHEKILLSMGIAIWGVIDKCCRLELGLWAVPNARLADVPPALYLRLVRKLGGMSVQMATDKGSEMGKLIPLVTTLRQIHQPYISEEVLPAHKAVKSVYNITRERNWRPLWEKDLGNIAYQYTSGKALIGFHPGDPMHEGIALWLWGKIVQLRLDSALKESEIHRVRKQDGSLLPTGGRRIDFYKRPEEWGLEDQLIPIPSDDIDRCLAEYDRPNLLQFGTDEMVELCENLFASIGSPELSAKVGWNVFCQMLELAVKEQVIG</sequence>
<dbReference type="OrthoDB" id="5392716at2759"/>
<dbReference type="PANTHER" id="PTHR46177:SF1">
    <property type="entry name" value="INTEGRASE CATALYTIC DOMAIN-CONTAINING PROTEIN"/>
    <property type="match status" value="1"/>
</dbReference>
<evidence type="ECO:0008006" key="4">
    <source>
        <dbReference type="Google" id="ProtNLM"/>
    </source>
</evidence>
<dbReference type="Proteomes" id="UP000054270">
    <property type="component" value="Unassembled WGS sequence"/>
</dbReference>
<feature type="region of interest" description="Disordered" evidence="1">
    <location>
        <begin position="131"/>
        <end position="156"/>
    </location>
</feature>
<feature type="region of interest" description="Disordered" evidence="1">
    <location>
        <begin position="1"/>
        <end position="27"/>
    </location>
</feature>
<evidence type="ECO:0000313" key="2">
    <source>
        <dbReference type="EMBL" id="KJA29095.1"/>
    </source>
</evidence>
<dbReference type="AlphaFoldDB" id="A0A0D2QBU3"/>
<protein>
    <recommendedName>
        <fullName evidence="4">Integrase catalytic domain-containing protein</fullName>
    </recommendedName>
</protein>
<dbReference type="EMBL" id="KN817519">
    <property type="protein sequence ID" value="KJA29095.1"/>
    <property type="molecule type" value="Genomic_DNA"/>
</dbReference>
<accession>A0A0D2QBU3</accession>
<dbReference type="PANTHER" id="PTHR46177">
    <property type="entry name" value="INTEGRASE CATALYTIC DOMAIN-CONTAINING PROTEIN"/>
    <property type="match status" value="1"/>
</dbReference>
<evidence type="ECO:0000256" key="1">
    <source>
        <dbReference type="SAM" id="MobiDB-lite"/>
    </source>
</evidence>
<reference evidence="3" key="1">
    <citation type="submission" date="2014-04" db="EMBL/GenBank/DDBJ databases">
        <title>Evolutionary Origins and Diversification of the Mycorrhizal Mutualists.</title>
        <authorList>
            <consortium name="DOE Joint Genome Institute"/>
            <consortium name="Mycorrhizal Genomics Consortium"/>
            <person name="Kohler A."/>
            <person name="Kuo A."/>
            <person name="Nagy L.G."/>
            <person name="Floudas D."/>
            <person name="Copeland A."/>
            <person name="Barry K.W."/>
            <person name="Cichocki N."/>
            <person name="Veneault-Fourrey C."/>
            <person name="LaButti K."/>
            <person name="Lindquist E.A."/>
            <person name="Lipzen A."/>
            <person name="Lundell T."/>
            <person name="Morin E."/>
            <person name="Murat C."/>
            <person name="Riley R."/>
            <person name="Ohm R."/>
            <person name="Sun H."/>
            <person name="Tunlid A."/>
            <person name="Henrissat B."/>
            <person name="Grigoriev I.V."/>
            <person name="Hibbett D.S."/>
            <person name="Martin F."/>
        </authorList>
    </citation>
    <scope>NUCLEOTIDE SEQUENCE [LARGE SCALE GENOMIC DNA]</scope>
    <source>
        <strain evidence="3">FD-334 SS-4</strain>
    </source>
</reference>
<keyword evidence="3" id="KW-1185">Reference proteome</keyword>
<organism evidence="2 3">
    <name type="scientific">Hypholoma sublateritium (strain FD-334 SS-4)</name>
    <dbReference type="NCBI Taxonomy" id="945553"/>
    <lineage>
        <taxon>Eukaryota</taxon>
        <taxon>Fungi</taxon>
        <taxon>Dikarya</taxon>
        <taxon>Basidiomycota</taxon>
        <taxon>Agaricomycotina</taxon>
        <taxon>Agaricomycetes</taxon>
        <taxon>Agaricomycetidae</taxon>
        <taxon>Agaricales</taxon>
        <taxon>Agaricineae</taxon>
        <taxon>Strophariaceae</taxon>
        <taxon>Hypholoma</taxon>
    </lineage>
</organism>
<dbReference type="STRING" id="945553.A0A0D2QBU3"/>
<gene>
    <name evidence="2" type="ORF">HYPSUDRAFT_73673</name>
</gene>
<proteinExistence type="predicted"/>
<evidence type="ECO:0000313" key="3">
    <source>
        <dbReference type="Proteomes" id="UP000054270"/>
    </source>
</evidence>